<protein>
    <submittedName>
        <fullName evidence="2">Uncharacterized protein</fullName>
    </submittedName>
</protein>
<feature type="transmembrane region" description="Helical" evidence="1">
    <location>
        <begin position="25"/>
        <end position="43"/>
    </location>
</feature>
<reference evidence="2" key="1">
    <citation type="journal article" date="2021" name="Proc. Natl. Acad. Sci. U.S.A.">
        <title>A Catalog of Tens of Thousands of Viruses from Human Metagenomes Reveals Hidden Associations with Chronic Diseases.</title>
        <authorList>
            <person name="Tisza M.J."/>
            <person name="Buck C.B."/>
        </authorList>
    </citation>
    <scope>NUCLEOTIDE SEQUENCE</scope>
    <source>
        <strain evidence="2">CtAjZ17</strain>
    </source>
</reference>
<organism evidence="2">
    <name type="scientific">Siphoviridae sp. ctAjZ17</name>
    <dbReference type="NCBI Taxonomy" id="2827797"/>
    <lineage>
        <taxon>Viruses</taxon>
        <taxon>Duplodnaviria</taxon>
        <taxon>Heunggongvirae</taxon>
        <taxon>Uroviricota</taxon>
        <taxon>Caudoviricetes</taxon>
    </lineage>
</organism>
<sequence>MIISLLIGYITALLPIWDWNGRLELFAGTIVLSIASLIVLIWIREKTEKIKEALAPANERASKR</sequence>
<keyword evidence="1" id="KW-0472">Membrane</keyword>
<dbReference type="EMBL" id="BK032639">
    <property type="protein sequence ID" value="DAF52587.1"/>
    <property type="molecule type" value="Genomic_DNA"/>
</dbReference>
<keyword evidence="1" id="KW-0812">Transmembrane</keyword>
<keyword evidence="1" id="KW-1133">Transmembrane helix</keyword>
<accession>A0A8S5SP50</accession>
<evidence type="ECO:0000256" key="1">
    <source>
        <dbReference type="SAM" id="Phobius"/>
    </source>
</evidence>
<evidence type="ECO:0000313" key="2">
    <source>
        <dbReference type="EMBL" id="DAF52587.1"/>
    </source>
</evidence>
<proteinExistence type="predicted"/>
<name>A0A8S5SP50_9CAUD</name>